<sequence>MTTTLRRRYWRILPAAAMLLLTLAGCAATPSTNSPTSTAEQAMDPEEARTEYLELFNKIQALAPGDWTKVTPDKAGWVCDRPLGTEGTQVSFDTSRSPLSREEMDALHDKVKTLFEATGFNLRQEIDEGPNFVRHTVVLGPDKFSMAFGTGKYGITLSGNTRCFADPEGKYR</sequence>
<proteinExistence type="predicted"/>
<dbReference type="RefSeq" id="WP_347783534.1">
    <property type="nucleotide sequence ID" value="NZ_JBBMFV010000004.1"/>
</dbReference>
<keyword evidence="3" id="KW-1185">Reference proteome</keyword>
<dbReference type="Proteomes" id="UP001448614">
    <property type="component" value="Unassembled WGS sequence"/>
</dbReference>
<organism evidence="2 3">
    <name type="scientific">Paenarthrobacter nicotinovorans</name>
    <name type="common">Arthrobacter nicotinovorans</name>
    <dbReference type="NCBI Taxonomy" id="29320"/>
    <lineage>
        <taxon>Bacteria</taxon>
        <taxon>Bacillati</taxon>
        <taxon>Actinomycetota</taxon>
        <taxon>Actinomycetes</taxon>
        <taxon>Micrococcales</taxon>
        <taxon>Micrococcaceae</taxon>
        <taxon>Paenarthrobacter</taxon>
    </lineage>
</organism>
<evidence type="ECO:0008006" key="4">
    <source>
        <dbReference type="Google" id="ProtNLM"/>
    </source>
</evidence>
<name>A0ABV0GY69_PAENI</name>
<dbReference type="PROSITE" id="PS51257">
    <property type="entry name" value="PROKAR_LIPOPROTEIN"/>
    <property type="match status" value="1"/>
</dbReference>
<accession>A0ABV0GY69</accession>
<evidence type="ECO:0000256" key="1">
    <source>
        <dbReference type="SAM" id="SignalP"/>
    </source>
</evidence>
<feature type="signal peptide" evidence="1">
    <location>
        <begin position="1"/>
        <end position="27"/>
    </location>
</feature>
<protein>
    <recommendedName>
        <fullName evidence="4">LppA-like lipoprotein</fullName>
    </recommendedName>
</protein>
<evidence type="ECO:0000313" key="3">
    <source>
        <dbReference type="Proteomes" id="UP001448614"/>
    </source>
</evidence>
<evidence type="ECO:0000313" key="2">
    <source>
        <dbReference type="EMBL" id="MEO3943598.1"/>
    </source>
</evidence>
<gene>
    <name evidence="2" type="ORF">V3C41_21250</name>
</gene>
<reference evidence="2 3" key="1">
    <citation type="journal article" date="2024" name="Appl. Microbiol. Biotechnol.">
        <title>Biosynthetic gene clusters with biotechnological applications in novel Antarctic isolates from Actinomycetota.</title>
        <authorList>
            <person name="Bruna P."/>
            <person name="Nunez-Montero K."/>
            <person name="Contreras M.J."/>
            <person name="Leal K."/>
            <person name="Garcia M."/>
            <person name="Abanto M."/>
            <person name="Barrientos L."/>
        </authorList>
    </citation>
    <scope>NUCLEOTIDE SEQUENCE [LARGE SCALE GENOMIC DNA]</scope>
    <source>
        <strain evidence="2 3">Se16.17</strain>
    </source>
</reference>
<feature type="chain" id="PRO_5046238628" description="LppA-like lipoprotein" evidence="1">
    <location>
        <begin position="28"/>
        <end position="172"/>
    </location>
</feature>
<dbReference type="EMBL" id="JBBMFV010000004">
    <property type="protein sequence ID" value="MEO3943598.1"/>
    <property type="molecule type" value="Genomic_DNA"/>
</dbReference>
<keyword evidence="1" id="KW-0732">Signal</keyword>
<comment type="caution">
    <text evidence="2">The sequence shown here is derived from an EMBL/GenBank/DDBJ whole genome shotgun (WGS) entry which is preliminary data.</text>
</comment>